<reference evidence="2" key="1">
    <citation type="submission" date="2018-05" db="EMBL/GenBank/DDBJ databases">
        <authorList>
            <person name="Lanie J.A."/>
            <person name="Ng W.-L."/>
            <person name="Kazmierczak K.M."/>
            <person name="Andrzejewski T.M."/>
            <person name="Davidsen T.M."/>
            <person name="Wayne K.J."/>
            <person name="Tettelin H."/>
            <person name="Glass J.I."/>
            <person name="Rusch D."/>
            <person name="Podicherti R."/>
            <person name="Tsui H.-C.T."/>
            <person name="Winkler M.E."/>
        </authorList>
    </citation>
    <scope>NUCLEOTIDE SEQUENCE</scope>
</reference>
<gene>
    <name evidence="2" type="ORF">METZ01_LOCUS464893</name>
</gene>
<keyword evidence="1" id="KW-0472">Membrane</keyword>
<keyword evidence="1" id="KW-0812">Transmembrane</keyword>
<sequence length="67" mass="7138">MTKNILKAALCLGLLALGLSLAPIDQDFLRHKDIQTNWLSLLPAALVVTLAIATHRIIPALLAGVVL</sequence>
<evidence type="ECO:0000256" key="1">
    <source>
        <dbReference type="SAM" id="Phobius"/>
    </source>
</evidence>
<name>A0A383AWX7_9ZZZZ</name>
<organism evidence="2">
    <name type="scientific">marine metagenome</name>
    <dbReference type="NCBI Taxonomy" id="408172"/>
    <lineage>
        <taxon>unclassified sequences</taxon>
        <taxon>metagenomes</taxon>
        <taxon>ecological metagenomes</taxon>
    </lineage>
</organism>
<evidence type="ECO:0000313" key="2">
    <source>
        <dbReference type="EMBL" id="SVE12039.1"/>
    </source>
</evidence>
<dbReference type="AlphaFoldDB" id="A0A383AWX7"/>
<protein>
    <submittedName>
        <fullName evidence="2">Uncharacterized protein</fullName>
    </submittedName>
</protein>
<proteinExistence type="predicted"/>
<accession>A0A383AWX7</accession>
<keyword evidence="1" id="KW-1133">Transmembrane helix</keyword>
<feature type="transmembrane region" description="Helical" evidence="1">
    <location>
        <begin position="40"/>
        <end position="66"/>
    </location>
</feature>
<dbReference type="EMBL" id="UINC01195460">
    <property type="protein sequence ID" value="SVE12039.1"/>
    <property type="molecule type" value="Genomic_DNA"/>
</dbReference>
<feature type="non-terminal residue" evidence="2">
    <location>
        <position position="67"/>
    </location>
</feature>